<feature type="region of interest" description="Disordered" evidence="1">
    <location>
        <begin position="300"/>
        <end position="355"/>
    </location>
</feature>
<dbReference type="EMBL" id="JAUEPN010000004">
    <property type="protein sequence ID" value="KAK3296130.1"/>
    <property type="molecule type" value="Genomic_DNA"/>
</dbReference>
<feature type="compositionally biased region" description="Pro residues" evidence="1">
    <location>
        <begin position="333"/>
        <end position="355"/>
    </location>
</feature>
<evidence type="ECO:0000313" key="3">
    <source>
        <dbReference type="Proteomes" id="UP001278766"/>
    </source>
</evidence>
<dbReference type="RefSeq" id="XP_062659644.1">
    <property type="nucleotide sequence ID" value="XM_062802323.1"/>
</dbReference>
<evidence type="ECO:0000256" key="1">
    <source>
        <dbReference type="SAM" id="MobiDB-lite"/>
    </source>
</evidence>
<keyword evidence="3" id="KW-1185">Reference proteome</keyword>
<evidence type="ECO:0008006" key="4">
    <source>
        <dbReference type="Google" id="ProtNLM"/>
    </source>
</evidence>
<protein>
    <recommendedName>
        <fullName evidence="4">Protein kinase domain-containing protein</fullName>
    </recommendedName>
</protein>
<organism evidence="2 3">
    <name type="scientific">Chaetomium fimeti</name>
    <dbReference type="NCBI Taxonomy" id="1854472"/>
    <lineage>
        <taxon>Eukaryota</taxon>
        <taxon>Fungi</taxon>
        <taxon>Dikarya</taxon>
        <taxon>Ascomycota</taxon>
        <taxon>Pezizomycotina</taxon>
        <taxon>Sordariomycetes</taxon>
        <taxon>Sordariomycetidae</taxon>
        <taxon>Sordariales</taxon>
        <taxon>Chaetomiaceae</taxon>
        <taxon>Chaetomium</taxon>
    </lineage>
</organism>
<reference evidence="2" key="1">
    <citation type="journal article" date="2023" name="Mol. Phylogenet. Evol.">
        <title>Genome-scale phylogeny and comparative genomics of the fungal order Sordariales.</title>
        <authorList>
            <person name="Hensen N."/>
            <person name="Bonometti L."/>
            <person name="Westerberg I."/>
            <person name="Brannstrom I.O."/>
            <person name="Guillou S."/>
            <person name="Cros-Aarteil S."/>
            <person name="Calhoun S."/>
            <person name="Haridas S."/>
            <person name="Kuo A."/>
            <person name="Mondo S."/>
            <person name="Pangilinan J."/>
            <person name="Riley R."/>
            <person name="LaButti K."/>
            <person name="Andreopoulos B."/>
            <person name="Lipzen A."/>
            <person name="Chen C."/>
            <person name="Yan M."/>
            <person name="Daum C."/>
            <person name="Ng V."/>
            <person name="Clum A."/>
            <person name="Steindorff A."/>
            <person name="Ohm R.A."/>
            <person name="Martin F."/>
            <person name="Silar P."/>
            <person name="Natvig D.O."/>
            <person name="Lalanne C."/>
            <person name="Gautier V."/>
            <person name="Ament-Velasquez S.L."/>
            <person name="Kruys A."/>
            <person name="Hutchinson M.I."/>
            <person name="Powell A.J."/>
            <person name="Barry K."/>
            <person name="Miller A.N."/>
            <person name="Grigoriev I.V."/>
            <person name="Debuchy R."/>
            <person name="Gladieux P."/>
            <person name="Hiltunen Thoren M."/>
            <person name="Johannesson H."/>
        </authorList>
    </citation>
    <scope>NUCLEOTIDE SEQUENCE</scope>
    <source>
        <strain evidence="2">CBS 168.71</strain>
    </source>
</reference>
<dbReference type="GeneID" id="87839271"/>
<dbReference type="AlphaFoldDB" id="A0AAE0HGP6"/>
<proteinExistence type="predicted"/>
<accession>A0AAE0HGP6</accession>
<sequence>MRRRHEESMRARKPWVEAAQTPFRDDALMDGTPGCTAADFELPRLRRCPFDADKFIWGRRLGEGLDGCVWKVWSGDAGPFVLKVFWDDEPPEFAHYYAPQRECQVAALLQMMEAAVEQAAAASRPVVVNANPTTRDDALDNQAAFSDEARLEQQSSAQQEPGSGYRQITTMPRVKKCYGWLTLKSSVFTNLPWELKPPVIKVDKVERFIQPGKEYMAIVYEYVEEGENTVETLQEAMDFFWLAGFCRTLSPLLKNWKSSVLVDLCDVAPPRGYGWVERLYSRGPTSAPLLLKQAEFVDVGPPMPRPPRASQLARFRTPLPRKQVPPARSPSQSPTPPPLTSPSASPSPPPTKPTA</sequence>
<reference evidence="2" key="2">
    <citation type="submission" date="2023-06" db="EMBL/GenBank/DDBJ databases">
        <authorList>
            <consortium name="Lawrence Berkeley National Laboratory"/>
            <person name="Haridas S."/>
            <person name="Hensen N."/>
            <person name="Bonometti L."/>
            <person name="Westerberg I."/>
            <person name="Brannstrom I.O."/>
            <person name="Guillou S."/>
            <person name="Cros-Aarteil S."/>
            <person name="Calhoun S."/>
            <person name="Kuo A."/>
            <person name="Mondo S."/>
            <person name="Pangilinan J."/>
            <person name="Riley R."/>
            <person name="Labutti K."/>
            <person name="Andreopoulos B."/>
            <person name="Lipzen A."/>
            <person name="Chen C."/>
            <person name="Yanf M."/>
            <person name="Daum C."/>
            <person name="Ng V."/>
            <person name="Clum A."/>
            <person name="Steindorff A."/>
            <person name="Ohm R."/>
            <person name="Martin F."/>
            <person name="Silar P."/>
            <person name="Natvig D."/>
            <person name="Lalanne C."/>
            <person name="Gautier V."/>
            <person name="Ament-Velasquez S.L."/>
            <person name="Kruys A."/>
            <person name="Hutchinson M.I."/>
            <person name="Powell A.J."/>
            <person name="Barry K."/>
            <person name="Miller A.N."/>
            <person name="Grigoriev I.V."/>
            <person name="Debuchy R."/>
            <person name="Gladieux P."/>
            <person name="Thoren M.H."/>
            <person name="Johannesson H."/>
        </authorList>
    </citation>
    <scope>NUCLEOTIDE SEQUENCE</scope>
    <source>
        <strain evidence="2">CBS 168.71</strain>
    </source>
</reference>
<evidence type="ECO:0000313" key="2">
    <source>
        <dbReference type="EMBL" id="KAK3296130.1"/>
    </source>
</evidence>
<dbReference type="Proteomes" id="UP001278766">
    <property type="component" value="Unassembled WGS sequence"/>
</dbReference>
<gene>
    <name evidence="2" type="ORF">B0H64DRAFT_374261</name>
</gene>
<name>A0AAE0HGP6_9PEZI</name>
<comment type="caution">
    <text evidence="2">The sequence shown here is derived from an EMBL/GenBank/DDBJ whole genome shotgun (WGS) entry which is preliminary data.</text>
</comment>